<dbReference type="PANTHER" id="PTHR32305:SF15">
    <property type="entry name" value="PROTEIN RHSA-RELATED"/>
    <property type="match status" value="1"/>
</dbReference>
<evidence type="ECO:0000259" key="4">
    <source>
        <dbReference type="Pfam" id="PF25023"/>
    </source>
</evidence>
<evidence type="ECO:0000259" key="3">
    <source>
        <dbReference type="Pfam" id="PF20148"/>
    </source>
</evidence>
<dbReference type="InterPro" id="IPR045351">
    <property type="entry name" value="DUF6531"/>
</dbReference>
<dbReference type="Pfam" id="PF25023">
    <property type="entry name" value="TEN_YD-shell"/>
    <property type="match status" value="1"/>
</dbReference>
<proteinExistence type="predicted"/>
<dbReference type="Proteomes" id="UP000283587">
    <property type="component" value="Unassembled WGS sequence"/>
</dbReference>
<feature type="domain" description="Teneurin-like YD-shell" evidence="4">
    <location>
        <begin position="1015"/>
        <end position="1276"/>
    </location>
</feature>
<dbReference type="Pfam" id="PF05593">
    <property type="entry name" value="RHS_repeat"/>
    <property type="match status" value="3"/>
</dbReference>
<dbReference type="Gene3D" id="2.180.10.10">
    <property type="entry name" value="RHS repeat-associated core"/>
    <property type="match status" value="2"/>
</dbReference>
<keyword evidence="1" id="KW-0677">Repeat</keyword>
<evidence type="ECO:0000313" key="5">
    <source>
        <dbReference type="EMBL" id="RJL01486.1"/>
    </source>
</evidence>
<dbReference type="Pfam" id="PF05488">
    <property type="entry name" value="PAAR_motif"/>
    <property type="match status" value="1"/>
</dbReference>
<dbReference type="InterPro" id="IPR008727">
    <property type="entry name" value="PAAR_motif"/>
</dbReference>
<dbReference type="InterPro" id="IPR006530">
    <property type="entry name" value="YD"/>
</dbReference>
<name>A0A418ZUB0_9RHOB</name>
<dbReference type="InterPro" id="IPR031325">
    <property type="entry name" value="RHS_repeat"/>
</dbReference>
<dbReference type="Gene3D" id="2.60.200.60">
    <property type="match status" value="1"/>
</dbReference>
<comment type="caution">
    <text evidence="5">The sequence shown here is derived from an EMBL/GenBank/DDBJ whole genome shotgun (WGS) entry which is preliminary data.</text>
</comment>
<evidence type="ECO:0000313" key="6">
    <source>
        <dbReference type="Proteomes" id="UP000283587"/>
    </source>
</evidence>
<dbReference type="Pfam" id="PF20148">
    <property type="entry name" value="DUF6531"/>
    <property type="match status" value="1"/>
</dbReference>
<dbReference type="InterPro" id="IPR050708">
    <property type="entry name" value="T6SS_VgrG/RHS"/>
</dbReference>
<dbReference type="PANTHER" id="PTHR32305">
    <property type="match status" value="1"/>
</dbReference>
<gene>
    <name evidence="5" type="ORF">D3P05_22290</name>
</gene>
<keyword evidence="6" id="KW-1185">Reference proteome</keyword>
<dbReference type="NCBIfam" id="TIGR01643">
    <property type="entry name" value="YD_repeat_2x"/>
    <property type="match status" value="7"/>
</dbReference>
<evidence type="ECO:0008006" key="7">
    <source>
        <dbReference type="Google" id="ProtNLM"/>
    </source>
</evidence>
<feature type="domain" description="DUF6531" evidence="3">
    <location>
        <begin position="261"/>
        <end position="331"/>
    </location>
</feature>
<organism evidence="5 6">
    <name type="scientific">Paracoccus siganidrum</name>
    <dbReference type="NCBI Taxonomy" id="1276757"/>
    <lineage>
        <taxon>Bacteria</taxon>
        <taxon>Pseudomonadati</taxon>
        <taxon>Pseudomonadota</taxon>
        <taxon>Alphaproteobacteria</taxon>
        <taxon>Rhodobacterales</taxon>
        <taxon>Paracoccaceae</taxon>
        <taxon>Paracoccus</taxon>
    </lineage>
</organism>
<feature type="transmembrane region" description="Helical" evidence="2">
    <location>
        <begin position="72"/>
        <end position="93"/>
    </location>
</feature>
<dbReference type="EMBL" id="QZEW01000158">
    <property type="protein sequence ID" value="RJL01486.1"/>
    <property type="molecule type" value="Genomic_DNA"/>
</dbReference>
<dbReference type="CDD" id="cd14742">
    <property type="entry name" value="PAAR_RHS"/>
    <property type="match status" value="1"/>
</dbReference>
<sequence length="1449" mass="158909">MAAGAAALPLAVAAGAGFLGGMAGSWLGDKAGHWFMQSDFMRDRGYVPIAGPGEMPARFDHDVAHENTGLSLGSMIGGIVLGAVAAVAVGALVAATGGAALLVIAAGAAAGGLVAGAGFGFASAVGQYGTNKGKIAEGSPDVFFENQPVARVGDKVACQEHSVSAVAEGAETVWANNMPIARIGHKTTCDGTINDGLASIAIDMKTSAKSLPIDVGLASRLVRSGLVLMDILPFPRGRPRRGDSSASAMGNAPTSCRSGVGCPVDVATGQFLETRTDLHIPGTIPLVLDRCHAPDSFGVQGKSWAGTWAQHLRLSGETITWQSPEGTLVTFHAPGEEVLSHNLRFPHLELLGRRGADLFLYDRRMQLFHVFADEGGEIRRLSRIEDRNGNRIAFLYGPDGLRRVEHSDGFALQVHSRDGLIRHAHLDAADGEDCSFAWDYNRAGQLTEVRSSQMGHLRYDYDEQGRIIGWRDAKDTHVHYAWGPEGRITRTWSDSGHVGVTLDYDLANRRTATRTDDGELTLWDWTDDGVVWRETDPLGHVWLTEWDRAFHVTARVDPLGNRHEFTYDALGNLTRATDPDGHATAYDYGPGGLLVAAIDPAGNRTEYRHDARGNLVGATDALGRNSSLGLGERGQVLRIDLPGGVQERIHYDPLLRPSRRIDPDGHEIRMGFDTEGRLRWLTDQIGATTRYDMTRGPDNPRGALRRVEQPDGSVSELSWDVEGQLAQVTDPTGASRHFRYGAFDLPVETVDARGHRLRLEHDRQMRLTAVVNELGERYEFTHDAAGRVVAERDYSGLVTRYEHDAAGRVIRKTAPDGTRTDYRHSPAGRLLALRVTTPEGVAETRYDYDPRGLLIRAENDVATVEYDYDALGRVVAERLNGRQISLDYSVAGHRVARSGDVLYLAEGWTRAGLPADLRIGDHAPLSFRHDPRGLEQLRHSPAGFALAQGHTVMGQLAEQIAGPFARLPEEARIGALGGARPVEIATRVGARAHRTYDWDRAGRAIAINDRVLGEVRLDYDDRGQVTTTRRDTPAGQTLLRHFEYDPARNISAVIEAGRTQPVETSAGRVRRRGRVLYRHDSCGRVIEKRVEEPGFRPRVWRMHWDGLGQLAALETPDGQCWRYAYDPMGRRIARMAAGQGGFACQWEGDRLIAEAPMTADGTVAWDAARHWVYEPGSFRPLAQIERGRLHYIVTDHLGTPRELLSEDGEEVAWRGELSLWGDLAELRLPRRAANDDSPPTDCPIRFQGQFFDAESGLHYNRFRYYDPEAMQYLSPDPIGLAGGVRPQGYVDDPNGWVDPLGLAGCYTPPGQRPRGGTGSRYDPINGQGLYVLRDPTQGNRIAYVGRGDAPARGYAHENSVDKGHLIQEIIYDNNLTKAEAKFLEQYLMDTYGGAKSTNPLTNLLNKIRSYSPTNPNASIYDTAGLPDAYKNILLDEAMPRVGIPWIPRS</sequence>
<evidence type="ECO:0000256" key="2">
    <source>
        <dbReference type="SAM" id="Phobius"/>
    </source>
</evidence>
<dbReference type="NCBIfam" id="TIGR03696">
    <property type="entry name" value="Rhs_assc_core"/>
    <property type="match status" value="1"/>
</dbReference>
<keyword evidence="2" id="KW-0812">Transmembrane</keyword>
<feature type="transmembrane region" description="Helical" evidence="2">
    <location>
        <begin position="100"/>
        <end position="122"/>
    </location>
</feature>
<evidence type="ECO:0000256" key="1">
    <source>
        <dbReference type="ARBA" id="ARBA00022737"/>
    </source>
</evidence>
<accession>A0A418ZUB0</accession>
<keyword evidence="2" id="KW-1133">Transmembrane helix</keyword>
<protein>
    <recommendedName>
        <fullName evidence="7">Type IV secretion protein Rhs</fullName>
    </recommendedName>
</protein>
<keyword evidence="2" id="KW-0472">Membrane</keyword>
<dbReference type="InterPro" id="IPR056823">
    <property type="entry name" value="TEN-like_YD-shell"/>
</dbReference>
<dbReference type="InterPro" id="IPR022385">
    <property type="entry name" value="Rhs_assc_core"/>
</dbReference>
<reference evidence="6" key="1">
    <citation type="submission" date="2018-09" db="EMBL/GenBank/DDBJ databases">
        <title>Paracoccus onubensis nov. sp. a moderate halophilic bacterium isolated from Gruta de las Maravillas (Aracena, Spain).</title>
        <authorList>
            <person name="Jurado V."/>
            <person name="Gutierrez-Patricio S."/>
            <person name="Gonzalez-Pimentel J.L."/>
            <person name="Miller A.Z."/>
            <person name="Laiz L."/>
            <person name="Saiz-Jimenez C."/>
        </authorList>
    </citation>
    <scope>NUCLEOTIDE SEQUENCE [LARGE SCALE GENOMIC DNA]</scope>
    <source>
        <strain evidence="6">DSM 26381</strain>
    </source>
</reference>